<evidence type="ECO:0000313" key="11">
    <source>
        <dbReference type="RefSeq" id="XP_013407065.1"/>
    </source>
</evidence>
<feature type="compositionally biased region" description="Low complexity" evidence="8">
    <location>
        <begin position="296"/>
        <end position="317"/>
    </location>
</feature>
<comment type="function">
    <text evidence="7">Cell autonomous antagonist of the canonical Wnt signaling pathway.</text>
</comment>
<feature type="region of interest" description="Disordered" evidence="8">
    <location>
        <begin position="350"/>
        <end position="374"/>
    </location>
</feature>
<reference evidence="11" key="1">
    <citation type="submission" date="2025-08" db="UniProtKB">
        <authorList>
            <consortium name="RefSeq"/>
        </authorList>
    </citation>
    <scope>IDENTIFICATION</scope>
    <source>
        <tissue evidence="11">Gonads</tissue>
    </source>
</reference>
<comment type="similarity">
    <text evidence="1 7">Belongs to the NKD family.</text>
</comment>
<keyword evidence="6" id="KW-0472">Membrane</keyword>
<feature type="compositionally biased region" description="Polar residues" evidence="8">
    <location>
        <begin position="227"/>
        <end position="238"/>
    </location>
</feature>
<feature type="region of interest" description="Disordered" evidence="8">
    <location>
        <begin position="1"/>
        <end position="23"/>
    </location>
</feature>
<feature type="compositionally biased region" description="Polar residues" evidence="8">
    <location>
        <begin position="259"/>
        <end position="273"/>
    </location>
</feature>
<dbReference type="PANTHER" id="PTHR22611:SF9">
    <property type="entry name" value="PROTEIN NAKED CUTICLE"/>
    <property type="match status" value="1"/>
</dbReference>
<dbReference type="GO" id="GO:0090090">
    <property type="term" value="P:negative regulation of canonical Wnt signaling pathway"/>
    <property type="evidence" value="ECO:0007669"/>
    <property type="project" value="UniProtKB-ARBA"/>
</dbReference>
<keyword evidence="5" id="KW-0479">Metal-binding</keyword>
<feature type="region of interest" description="Disordered" evidence="8">
    <location>
        <begin position="395"/>
        <end position="435"/>
    </location>
</feature>
<keyword evidence="4 7" id="KW-0879">Wnt signaling pathway</keyword>
<evidence type="ECO:0000256" key="3">
    <source>
        <dbReference type="ARBA" id="ARBA00022490"/>
    </source>
</evidence>
<feature type="region of interest" description="Disordered" evidence="8">
    <location>
        <begin position="631"/>
        <end position="657"/>
    </location>
</feature>
<dbReference type="SUPFAM" id="SSF47473">
    <property type="entry name" value="EF-hand"/>
    <property type="match status" value="1"/>
</dbReference>
<feature type="compositionally biased region" description="Basic and acidic residues" evidence="8">
    <location>
        <begin position="421"/>
        <end position="435"/>
    </location>
</feature>
<dbReference type="InterPro" id="IPR011992">
    <property type="entry name" value="EF-hand-dom_pair"/>
</dbReference>
<feature type="compositionally biased region" description="Basic residues" evidence="8">
    <location>
        <begin position="631"/>
        <end position="644"/>
    </location>
</feature>
<dbReference type="PROSITE" id="PS50222">
    <property type="entry name" value="EF_HAND_2"/>
    <property type="match status" value="1"/>
</dbReference>
<keyword evidence="10" id="KW-1185">Reference proteome</keyword>
<evidence type="ECO:0000256" key="2">
    <source>
        <dbReference type="ARBA" id="ARBA00022475"/>
    </source>
</evidence>
<dbReference type="GO" id="GO:0016055">
    <property type="term" value="P:Wnt signaling pathway"/>
    <property type="evidence" value="ECO:0007669"/>
    <property type="project" value="UniProtKB-UniRule"/>
</dbReference>
<dbReference type="RefSeq" id="XP_013407065.1">
    <property type="nucleotide sequence ID" value="XM_013551611.1"/>
</dbReference>
<dbReference type="InterPro" id="IPR002048">
    <property type="entry name" value="EF_hand_dom"/>
</dbReference>
<dbReference type="AlphaFoldDB" id="A0A1S3J9I3"/>
<feature type="compositionally biased region" description="Basic and acidic residues" evidence="8">
    <location>
        <begin position="134"/>
        <end position="151"/>
    </location>
</feature>
<feature type="region of interest" description="Disordered" evidence="8">
    <location>
        <begin position="225"/>
        <end position="318"/>
    </location>
</feature>
<evidence type="ECO:0000256" key="6">
    <source>
        <dbReference type="ARBA" id="ARBA00023136"/>
    </source>
</evidence>
<dbReference type="Proteomes" id="UP000085678">
    <property type="component" value="Unplaced"/>
</dbReference>
<feature type="region of interest" description="Disordered" evidence="8">
    <location>
        <begin position="484"/>
        <end position="508"/>
    </location>
</feature>
<evidence type="ECO:0000256" key="1">
    <source>
        <dbReference type="ARBA" id="ARBA00007081"/>
    </source>
</evidence>
<feature type="domain" description="EF-hand" evidence="9">
    <location>
        <begin position="163"/>
        <end position="198"/>
    </location>
</feature>
<dbReference type="PANTHER" id="PTHR22611">
    <property type="entry name" value="PROTEIN NAKED CUTICLE"/>
    <property type="match status" value="1"/>
</dbReference>
<evidence type="ECO:0000256" key="4">
    <source>
        <dbReference type="ARBA" id="ARBA00022687"/>
    </source>
</evidence>
<evidence type="ECO:0000256" key="5">
    <source>
        <dbReference type="ARBA" id="ARBA00022723"/>
    </source>
</evidence>
<gene>
    <name evidence="11" type="primary">LOC106171320</name>
</gene>
<evidence type="ECO:0000259" key="9">
    <source>
        <dbReference type="PROSITE" id="PS50222"/>
    </source>
</evidence>
<dbReference type="OrthoDB" id="5953812at2759"/>
<dbReference type="KEGG" id="lak:106171320"/>
<feature type="compositionally biased region" description="Basic and acidic residues" evidence="8">
    <location>
        <begin position="395"/>
        <end position="412"/>
    </location>
</feature>
<evidence type="ECO:0000256" key="8">
    <source>
        <dbReference type="SAM" id="MobiDB-lite"/>
    </source>
</evidence>
<dbReference type="STRING" id="7574.A0A1S3J9I3"/>
<dbReference type="InParanoid" id="A0A1S3J9I3"/>
<feature type="region of interest" description="Disordered" evidence="8">
    <location>
        <begin position="81"/>
        <end position="152"/>
    </location>
</feature>
<keyword evidence="3" id="KW-0963">Cytoplasm</keyword>
<dbReference type="Gene3D" id="1.10.238.10">
    <property type="entry name" value="EF-hand"/>
    <property type="match status" value="1"/>
</dbReference>
<accession>A0A1S3J9I3</accession>
<feature type="compositionally biased region" description="Polar residues" evidence="8">
    <location>
        <begin position="562"/>
        <end position="573"/>
    </location>
</feature>
<evidence type="ECO:0000313" key="10">
    <source>
        <dbReference type="Proteomes" id="UP000085678"/>
    </source>
</evidence>
<sequence>MGKFQSKHATVSRNISREGPDGQHGEYFIVNASLPSPVNKALEEQLWQRQVTTSTGYNLAAYNLDRASEFAFCLQNHHAEKGETEEKKDAANGQGPLKVALPPEKDNDMTKVLNLDKEEDGSDVKPVLTDSDNEEKAKDEKDKKSEKPKELDVEEFECGVSVEGTDKEEWSFTLYDFDGKGKITKEDLITLMKSLYDAVGSTVKLPENGNKSLKLRLTISPEKSKENNANVESFQENRLNIEIKETPPTPPLVPRESENLSTPKLTVDLSTPRLSDDISSPKVPENLPLPHLAENLSTSSFTEKQSSSSKLSGSLATPKHMKEYENCDILLSGGKASNLAVKVPEKNIEAMEAPGKESPPPLRPRKPKFSSQEQRHLAELVQKNMERHQLRQEQLKLHHGESNRSHSRDRHSSERRKHRNSSKESRTEVKENQERRNYYLDLAGIDNNPTVSSLHNTSAPAAILTNSGSCRSKSRDMRSKSHSIVRTEQRQQQQISHQSQHQGHFRSRSQDVSYQYFLDGTYVNASEQYSNPAEGATAMGTKASPIYENLPRTPKSRRVPKYSSSPKVRSGSNRPLPVHEVANHNQHYQRRHKHRDRDHRLAMRHVSQWLEKECSVEEHNGQLVIQKHEHHHIHEHHHHHHYHHYTGAGGAAGGATS</sequence>
<dbReference type="InterPro" id="IPR040140">
    <property type="entry name" value="Nkd-like"/>
</dbReference>
<dbReference type="GeneID" id="106171320"/>
<dbReference type="GO" id="GO:0005737">
    <property type="term" value="C:cytoplasm"/>
    <property type="evidence" value="ECO:0007669"/>
    <property type="project" value="UniProtKB-SubCell"/>
</dbReference>
<dbReference type="GO" id="GO:0005886">
    <property type="term" value="C:plasma membrane"/>
    <property type="evidence" value="ECO:0007669"/>
    <property type="project" value="UniProtKB-SubCell"/>
</dbReference>
<feature type="compositionally biased region" description="Gly residues" evidence="8">
    <location>
        <begin position="647"/>
        <end position="657"/>
    </location>
</feature>
<feature type="compositionally biased region" description="Low complexity" evidence="8">
    <location>
        <begin position="490"/>
        <end position="502"/>
    </location>
</feature>
<feature type="compositionally biased region" description="Basic and acidic residues" evidence="8">
    <location>
        <begin position="81"/>
        <end position="90"/>
    </location>
</feature>
<dbReference type="GO" id="GO:0005509">
    <property type="term" value="F:calcium ion binding"/>
    <property type="evidence" value="ECO:0007669"/>
    <property type="project" value="InterPro"/>
</dbReference>
<organism evidence="10 11">
    <name type="scientific">Lingula anatina</name>
    <name type="common">Brachiopod</name>
    <name type="synonym">Lingula unguis</name>
    <dbReference type="NCBI Taxonomy" id="7574"/>
    <lineage>
        <taxon>Eukaryota</taxon>
        <taxon>Metazoa</taxon>
        <taxon>Spiralia</taxon>
        <taxon>Lophotrochozoa</taxon>
        <taxon>Brachiopoda</taxon>
        <taxon>Linguliformea</taxon>
        <taxon>Lingulata</taxon>
        <taxon>Lingulida</taxon>
        <taxon>Linguloidea</taxon>
        <taxon>Lingulidae</taxon>
        <taxon>Lingula</taxon>
    </lineage>
</organism>
<evidence type="ECO:0000256" key="7">
    <source>
        <dbReference type="RuleBase" id="RU367060"/>
    </source>
</evidence>
<comment type="subcellular location">
    <subcellularLocation>
        <location evidence="7">Cell membrane</location>
    </subcellularLocation>
    <subcellularLocation>
        <location evidence="7">Cytoplasm</location>
    </subcellularLocation>
</comment>
<feature type="region of interest" description="Disordered" evidence="8">
    <location>
        <begin position="546"/>
        <end position="578"/>
    </location>
</feature>
<keyword evidence="2 7" id="KW-1003">Cell membrane</keyword>
<name>A0A1S3J9I3_LINAN</name>
<protein>
    <recommendedName>
        <fullName evidence="7">Protein naked cuticle homolog</fullName>
    </recommendedName>
</protein>
<proteinExistence type="inferred from homology"/>